<feature type="compositionally biased region" description="Polar residues" evidence="1">
    <location>
        <begin position="270"/>
        <end position="293"/>
    </location>
</feature>
<organism evidence="3">
    <name type="scientific">Symploca sp. SIO1C4</name>
    <dbReference type="NCBI Taxonomy" id="2607765"/>
    <lineage>
        <taxon>Bacteria</taxon>
        <taxon>Bacillati</taxon>
        <taxon>Cyanobacteriota</taxon>
        <taxon>Cyanophyceae</taxon>
        <taxon>Coleofasciculales</taxon>
        <taxon>Coleofasciculaceae</taxon>
        <taxon>Symploca</taxon>
    </lineage>
</organism>
<comment type="caution">
    <text evidence="3">The sequence shown here is derived from an EMBL/GenBank/DDBJ whole genome shotgun (WGS) entry which is preliminary data.</text>
</comment>
<reference evidence="3" key="1">
    <citation type="submission" date="2019-11" db="EMBL/GenBank/DDBJ databases">
        <title>Genomic insights into an expanded diversity of filamentous marine cyanobacteria reveals the extraordinary biosynthetic potential of Moorea and Okeania.</title>
        <authorList>
            <person name="Ferreira Leao T."/>
            <person name="Wang M."/>
            <person name="Moss N."/>
            <person name="Da Silva R."/>
            <person name="Sanders J."/>
            <person name="Nurk S."/>
            <person name="Gurevich A."/>
            <person name="Humphrey G."/>
            <person name="Reher R."/>
            <person name="Zhu Q."/>
            <person name="Belda-Ferre P."/>
            <person name="Glukhov E."/>
            <person name="Rex R."/>
            <person name="Dorrestein P.C."/>
            <person name="Knight R."/>
            <person name="Pevzner P."/>
            <person name="Gerwick W.H."/>
            <person name="Gerwick L."/>
        </authorList>
    </citation>
    <scope>NUCLEOTIDE SEQUENCE</scope>
    <source>
        <strain evidence="3">SIO1C4</strain>
    </source>
</reference>
<name>A0A6B3NA85_9CYAN</name>
<dbReference type="SUPFAM" id="SSF52266">
    <property type="entry name" value="SGNH hydrolase"/>
    <property type="match status" value="1"/>
</dbReference>
<feature type="chain" id="PRO_5025354956" description="DUF1574 domain-containing protein" evidence="2">
    <location>
        <begin position="27"/>
        <end position="492"/>
    </location>
</feature>
<gene>
    <name evidence="3" type="ORF">F6J89_07775</name>
</gene>
<proteinExistence type="predicted"/>
<accession>A0A6B3NA85</accession>
<evidence type="ECO:0000256" key="2">
    <source>
        <dbReference type="SAM" id="SignalP"/>
    </source>
</evidence>
<feature type="signal peptide" evidence="2">
    <location>
        <begin position="1"/>
        <end position="26"/>
    </location>
</feature>
<keyword evidence="2" id="KW-0732">Signal</keyword>
<feature type="compositionally biased region" description="Low complexity" evidence="1">
    <location>
        <begin position="294"/>
        <end position="304"/>
    </location>
</feature>
<sequence>MPQLCLRLYRATILALLTLSVGCSQTSLPNKAVKMLGTTENIVPPVGSNQPSSACTLVDPFTKAVDKAMSAATIAQSAQSRQEWDVVISHWIGAIGAMQAVPPTSPKRVFAQKKVAEYLKNLEVAQQKASRLYSPLPFTSFNHQILDEQLLLYLSYVAALGPPDVLIVGSSRALQGVDPQQLQQALASLGKGSLKIFNFGVNGATAQFVDFQLRQLLTLEQLPRLILWADGVRAFNSGRVDKTYESVINSQGYKRLLAGVRPQLPKSEAETTNECEATPETTTANNQPQLQIPSTGTTNSFGTSGPWRLTRVSYNNLESPLPSTANRLILTQLNGQTPQRLTLVRGITGYSSFAINANGFLPVDSSFAPKTYFQKHPRVAGIYDADYQPFSFSGQQAVALNSIKAFTSKQQIPLVIVDLPITGEYLDSWRLRRQQQFEKLMQQKVSEEFIFIDLAQQWLTQNDYFADPSHLNRYGAAAVSSQLAAESKIPWP</sequence>
<feature type="region of interest" description="Disordered" evidence="1">
    <location>
        <begin position="269"/>
        <end position="304"/>
    </location>
</feature>
<dbReference type="AlphaFoldDB" id="A0A6B3NA85"/>
<protein>
    <recommendedName>
        <fullName evidence="4">DUF1574 domain-containing protein</fullName>
    </recommendedName>
</protein>
<evidence type="ECO:0000256" key="1">
    <source>
        <dbReference type="SAM" id="MobiDB-lite"/>
    </source>
</evidence>
<evidence type="ECO:0008006" key="4">
    <source>
        <dbReference type="Google" id="ProtNLM"/>
    </source>
</evidence>
<dbReference type="PROSITE" id="PS51257">
    <property type="entry name" value="PROKAR_LIPOPROTEIN"/>
    <property type="match status" value="1"/>
</dbReference>
<dbReference type="EMBL" id="JAAHFQ010000108">
    <property type="protein sequence ID" value="NER27522.1"/>
    <property type="molecule type" value="Genomic_DNA"/>
</dbReference>
<evidence type="ECO:0000313" key="3">
    <source>
        <dbReference type="EMBL" id="NER27522.1"/>
    </source>
</evidence>